<feature type="region of interest" description="Disordered" evidence="1">
    <location>
        <begin position="143"/>
        <end position="169"/>
    </location>
</feature>
<feature type="domain" description="K Homology" evidence="2">
    <location>
        <begin position="65"/>
        <end position="137"/>
    </location>
</feature>
<dbReference type="CDD" id="cd00105">
    <property type="entry name" value="KH-I"/>
    <property type="match status" value="1"/>
</dbReference>
<dbReference type="EMBL" id="MN740337">
    <property type="protein sequence ID" value="QHU01323.1"/>
    <property type="molecule type" value="Genomic_DNA"/>
</dbReference>
<reference evidence="3" key="1">
    <citation type="journal article" date="2020" name="Nature">
        <title>Giant virus diversity and host interactions through global metagenomics.</title>
        <authorList>
            <person name="Schulz F."/>
            <person name="Roux S."/>
            <person name="Paez-Espino D."/>
            <person name="Jungbluth S."/>
            <person name="Walsh D.A."/>
            <person name="Denef V.J."/>
            <person name="McMahon K.D."/>
            <person name="Konstantinidis K.T."/>
            <person name="Eloe-Fadrosh E.A."/>
            <person name="Kyrpides N.C."/>
            <person name="Woyke T."/>
        </authorList>
    </citation>
    <scope>NUCLEOTIDE SEQUENCE</scope>
    <source>
        <strain evidence="3">GVMAG-M-3300025860-25</strain>
    </source>
</reference>
<dbReference type="InterPro" id="IPR004088">
    <property type="entry name" value="KH_dom_type_1"/>
</dbReference>
<feature type="compositionally biased region" description="Polar residues" evidence="1">
    <location>
        <begin position="1"/>
        <end position="10"/>
    </location>
</feature>
<evidence type="ECO:0000313" key="3">
    <source>
        <dbReference type="EMBL" id="QHU01323.1"/>
    </source>
</evidence>
<accession>A0A6C0J7S5</accession>
<dbReference type="SMART" id="SM00322">
    <property type="entry name" value="KH"/>
    <property type="match status" value="1"/>
</dbReference>
<dbReference type="GO" id="GO:0003723">
    <property type="term" value="F:RNA binding"/>
    <property type="evidence" value="ECO:0007669"/>
    <property type="project" value="InterPro"/>
</dbReference>
<dbReference type="SUPFAM" id="SSF54791">
    <property type="entry name" value="Eukaryotic type KH-domain (KH-domain type I)"/>
    <property type="match status" value="1"/>
</dbReference>
<dbReference type="Pfam" id="PF00013">
    <property type="entry name" value="KH_1"/>
    <property type="match status" value="1"/>
</dbReference>
<protein>
    <recommendedName>
        <fullName evidence="2">K Homology domain-containing protein</fullName>
    </recommendedName>
</protein>
<dbReference type="AlphaFoldDB" id="A0A6C0J7S5"/>
<feature type="compositionally biased region" description="Basic and acidic residues" evidence="1">
    <location>
        <begin position="143"/>
        <end position="160"/>
    </location>
</feature>
<dbReference type="PROSITE" id="PS50084">
    <property type="entry name" value="KH_TYPE_1"/>
    <property type="match status" value="1"/>
</dbReference>
<name>A0A6C0J7S5_9ZZZZ</name>
<evidence type="ECO:0000259" key="2">
    <source>
        <dbReference type="SMART" id="SM00322"/>
    </source>
</evidence>
<dbReference type="InterPro" id="IPR004087">
    <property type="entry name" value="KH_dom"/>
</dbReference>
<proteinExistence type="predicted"/>
<dbReference type="InterPro" id="IPR036612">
    <property type="entry name" value="KH_dom_type_1_sf"/>
</dbReference>
<evidence type="ECO:0000256" key="1">
    <source>
        <dbReference type="SAM" id="MobiDB-lite"/>
    </source>
</evidence>
<organism evidence="3">
    <name type="scientific">viral metagenome</name>
    <dbReference type="NCBI Taxonomy" id="1070528"/>
    <lineage>
        <taxon>unclassified sequences</taxon>
        <taxon>metagenomes</taxon>
        <taxon>organismal metagenomes</taxon>
    </lineage>
</organism>
<feature type="compositionally biased region" description="Low complexity" evidence="1">
    <location>
        <begin position="11"/>
        <end position="29"/>
    </location>
</feature>
<sequence>MSTTSQSEQSQQGQGPQLGQQGQGPQLGQQGRGRGGQQGRGRGGQQGRGRGGQQGGQQGQQGRESLSFSSVPVTDELIGTVVGKQGATINKIKDDTGTRISHLEPRPEEGHLFHSFHISGSLKGVDRARRWILSILGNTYKMDHPDWEEHSKGKSVRVERQGSSGVGSE</sequence>
<feature type="compositionally biased region" description="Gly residues" evidence="1">
    <location>
        <begin position="30"/>
        <end position="59"/>
    </location>
</feature>
<dbReference type="Gene3D" id="3.30.1370.10">
    <property type="entry name" value="K Homology domain, type 1"/>
    <property type="match status" value="1"/>
</dbReference>
<feature type="region of interest" description="Disordered" evidence="1">
    <location>
        <begin position="1"/>
        <end position="71"/>
    </location>
</feature>